<feature type="non-terminal residue" evidence="14">
    <location>
        <position position="753"/>
    </location>
</feature>
<dbReference type="InterPro" id="IPR018928">
    <property type="entry name" value="HAP2/GCS1_dom"/>
</dbReference>
<evidence type="ECO:0000256" key="4">
    <source>
        <dbReference type="ARBA" id="ARBA00022692"/>
    </source>
</evidence>
<evidence type="ECO:0000256" key="10">
    <source>
        <dbReference type="ARBA" id="ARBA00023279"/>
    </source>
</evidence>
<evidence type="ECO:0000256" key="11">
    <source>
        <dbReference type="SAM" id="MobiDB-lite"/>
    </source>
</evidence>
<evidence type="ECO:0000313" key="14">
    <source>
        <dbReference type="EMBL" id="GFU31313.1"/>
    </source>
</evidence>
<comment type="caution">
    <text evidence="14">The sequence shown here is derived from an EMBL/GenBank/DDBJ whole genome shotgun (WGS) entry which is preliminary data.</text>
</comment>
<dbReference type="Pfam" id="PF10699">
    <property type="entry name" value="HAP2-GCS1"/>
    <property type="match status" value="1"/>
</dbReference>
<dbReference type="OrthoDB" id="44061at2759"/>
<dbReference type="GO" id="GO:0008289">
    <property type="term" value="F:lipid binding"/>
    <property type="evidence" value="ECO:0007669"/>
    <property type="project" value="UniProtKB-KW"/>
</dbReference>
<feature type="domain" description="Generative cell specific-1/HAP2" evidence="13">
    <location>
        <begin position="2"/>
        <end position="460"/>
    </location>
</feature>
<dbReference type="GO" id="GO:0007338">
    <property type="term" value="P:single fertilization"/>
    <property type="evidence" value="ECO:0007669"/>
    <property type="project" value="UniProtKB-KW"/>
</dbReference>
<dbReference type="Proteomes" id="UP000887013">
    <property type="component" value="Unassembled WGS sequence"/>
</dbReference>
<evidence type="ECO:0000256" key="9">
    <source>
        <dbReference type="ARBA" id="ARBA00023157"/>
    </source>
</evidence>
<gene>
    <name evidence="14" type="ORF">NPIL_463671</name>
</gene>
<dbReference type="InterPro" id="IPR040326">
    <property type="entry name" value="HAP2/GCS1"/>
</dbReference>
<keyword evidence="9" id="KW-1015">Disulfide bond</keyword>
<reference evidence="14" key="1">
    <citation type="submission" date="2020-08" db="EMBL/GenBank/DDBJ databases">
        <title>Multicomponent nature underlies the extraordinary mechanical properties of spider dragline silk.</title>
        <authorList>
            <person name="Kono N."/>
            <person name="Nakamura H."/>
            <person name="Mori M."/>
            <person name="Yoshida Y."/>
            <person name="Ohtoshi R."/>
            <person name="Malay A.D."/>
            <person name="Moran D.A.P."/>
            <person name="Tomita M."/>
            <person name="Numata K."/>
            <person name="Arakawa K."/>
        </authorList>
    </citation>
    <scope>NUCLEOTIDE SEQUENCE</scope>
</reference>
<dbReference type="AlphaFoldDB" id="A0A8X6QTR2"/>
<evidence type="ECO:0000256" key="2">
    <source>
        <dbReference type="ARBA" id="ARBA00010929"/>
    </source>
</evidence>
<evidence type="ECO:0000256" key="6">
    <source>
        <dbReference type="ARBA" id="ARBA00022989"/>
    </source>
</evidence>
<feature type="transmembrane region" description="Helical" evidence="12">
    <location>
        <begin position="516"/>
        <end position="549"/>
    </location>
</feature>
<keyword evidence="3" id="KW-1003">Cell membrane</keyword>
<dbReference type="PANTHER" id="PTHR31764">
    <property type="entry name" value="PROTEIN HAPLESS 2"/>
    <property type="match status" value="1"/>
</dbReference>
<proteinExistence type="inferred from homology"/>
<keyword evidence="15" id="KW-1185">Reference proteome</keyword>
<evidence type="ECO:0000256" key="3">
    <source>
        <dbReference type="ARBA" id="ARBA00022475"/>
    </source>
</evidence>
<evidence type="ECO:0000313" key="15">
    <source>
        <dbReference type="Proteomes" id="UP000887013"/>
    </source>
</evidence>
<keyword evidence="10" id="KW-0278">Fertilization</keyword>
<dbReference type="PANTHER" id="PTHR31764:SF0">
    <property type="entry name" value="GENERATIVE CELL SPECIFIC-1_HAP2 DOMAIN-CONTAINING PROTEIN"/>
    <property type="match status" value="1"/>
</dbReference>
<evidence type="ECO:0000256" key="12">
    <source>
        <dbReference type="SAM" id="Phobius"/>
    </source>
</evidence>
<feature type="compositionally biased region" description="Basic and acidic residues" evidence="11">
    <location>
        <begin position="695"/>
        <end position="720"/>
    </location>
</feature>
<sequence>TPEGLEYIYVKEVTDPSTGFNVRLLNPIVIRLRQEQVVLAYPFKFLSAVNGKASEIVINSENKKNYTGCDDTSSVSSTCGKKFDKGRPVPYSEGFCCFCPETPVRKKQTRGGQDCSKPADPTDIGQKKKASAHCLHLSDVWYSVSALTDPLINHNVFMEVYNQRHLINGSTIWVSLTHAEEFNLGIQSPSKYDENKTIVATFYTANPKPNTNLLSVDKKRLLIPQPMPGVGVDKLPLPVKNGATDFLLLEKSLIEPSGYKCDTAGVSYEGFATQPNRCEKIAQTCLKNQPLEFWQMDHEKRKAGRKGEYLLMNYGIPYKDPITIIEDTKEHWLSLEYHLEQLTMLNVEFNADQIVALTPGRYGQITKIISEALEKKIVFHVYLTNKGLSPANFYVRAIKCEYGVLSSNNVSKIVPPQRMEEFILETKPGVIELAEAFHCSIVAGSSQYGIVAKRDVLVRPKDRCICNMHCKCVCVGESLTCKSMSEEDFQAAGFKASLPELSADHYRRLWIITHPFLFILAILLFLFLLGFTKALLGVMGYKFISYYGLKSRIYGKRRIKHYFEPELKGMDVIYNNEGHPINPDTKERVRVFSEEIIFALNTVFFCLWPYLKIAGYCTKWKKEHGRYDDISSSEDDYFLPGTTGSDTEELSTDGKKISKHPAVISWLRDKCKGKGKEASESVDFEPSVQTPSVTVEKRPSAGDTRRASFERKEPLPKETISDSILETDSSVPLLAKEKERWKKGAHKLRTVMN</sequence>
<dbReference type="EMBL" id="BMAW01129644">
    <property type="protein sequence ID" value="GFU31313.1"/>
    <property type="molecule type" value="Genomic_DNA"/>
</dbReference>
<evidence type="ECO:0000259" key="13">
    <source>
        <dbReference type="Pfam" id="PF10699"/>
    </source>
</evidence>
<evidence type="ECO:0000256" key="7">
    <source>
        <dbReference type="ARBA" id="ARBA00023121"/>
    </source>
</evidence>
<name>A0A8X6QTR2_NEPPI</name>
<keyword evidence="7" id="KW-0446">Lipid-binding</keyword>
<comment type="subcellular location">
    <subcellularLocation>
        <location evidence="1">Cell membrane</location>
        <topology evidence="1">Single-pass type I membrane protein</topology>
    </subcellularLocation>
</comment>
<feature type="region of interest" description="Disordered" evidence="11">
    <location>
        <begin position="677"/>
        <end position="723"/>
    </location>
</feature>
<accession>A0A8X6QTR2</accession>
<keyword evidence="4 12" id="KW-0812">Transmembrane</keyword>
<organism evidence="14 15">
    <name type="scientific">Nephila pilipes</name>
    <name type="common">Giant wood spider</name>
    <name type="synonym">Nephila maculata</name>
    <dbReference type="NCBI Taxonomy" id="299642"/>
    <lineage>
        <taxon>Eukaryota</taxon>
        <taxon>Metazoa</taxon>
        <taxon>Ecdysozoa</taxon>
        <taxon>Arthropoda</taxon>
        <taxon>Chelicerata</taxon>
        <taxon>Arachnida</taxon>
        <taxon>Araneae</taxon>
        <taxon>Araneomorphae</taxon>
        <taxon>Entelegynae</taxon>
        <taxon>Araneoidea</taxon>
        <taxon>Nephilidae</taxon>
        <taxon>Nephila</taxon>
    </lineage>
</organism>
<keyword evidence="5" id="KW-0732">Signal</keyword>
<protein>
    <recommendedName>
        <fullName evidence="13">Generative cell specific-1/HAP2 domain-containing protein</fullName>
    </recommendedName>
</protein>
<dbReference type="GO" id="GO:0005886">
    <property type="term" value="C:plasma membrane"/>
    <property type="evidence" value="ECO:0007669"/>
    <property type="project" value="UniProtKB-SubCell"/>
</dbReference>
<keyword evidence="6 12" id="KW-1133">Transmembrane helix</keyword>
<evidence type="ECO:0000256" key="5">
    <source>
        <dbReference type="ARBA" id="ARBA00022729"/>
    </source>
</evidence>
<evidence type="ECO:0000256" key="8">
    <source>
        <dbReference type="ARBA" id="ARBA00023136"/>
    </source>
</evidence>
<evidence type="ECO:0000256" key="1">
    <source>
        <dbReference type="ARBA" id="ARBA00004251"/>
    </source>
</evidence>
<keyword evidence="8 12" id="KW-0472">Membrane</keyword>
<comment type="similarity">
    <text evidence="2">Belongs to the HAP2/GCS1 family.</text>
</comment>